<feature type="non-terminal residue" evidence="2">
    <location>
        <position position="1"/>
    </location>
</feature>
<sequence>DQVALGQVAERLGRPRGAVVVEVLGPRRAGGLVRGAVGVDPPAAELLADPVGQPPARLEPRDGRLDGPLLQHEHAGVVPAAQQPGVDAERRPGRPAADVARADVDDPHEEL</sequence>
<evidence type="ECO:0000313" key="2">
    <source>
        <dbReference type="EMBL" id="CAA9422004.1"/>
    </source>
</evidence>
<organism evidence="2">
    <name type="scientific">uncultured Phycisphaerae bacterium</name>
    <dbReference type="NCBI Taxonomy" id="904963"/>
    <lineage>
        <taxon>Bacteria</taxon>
        <taxon>Pseudomonadati</taxon>
        <taxon>Planctomycetota</taxon>
        <taxon>Phycisphaerae</taxon>
        <taxon>environmental samples</taxon>
    </lineage>
</organism>
<name>A0A6J4PS37_9BACT</name>
<evidence type="ECO:0000256" key="1">
    <source>
        <dbReference type="SAM" id="MobiDB-lite"/>
    </source>
</evidence>
<reference evidence="2" key="1">
    <citation type="submission" date="2020-02" db="EMBL/GenBank/DDBJ databases">
        <authorList>
            <person name="Meier V. D."/>
        </authorList>
    </citation>
    <scope>NUCLEOTIDE SEQUENCE</scope>
    <source>
        <strain evidence="2">AVDCRST_MAG64</strain>
    </source>
</reference>
<proteinExistence type="predicted"/>
<feature type="compositionally biased region" description="Basic and acidic residues" evidence="1">
    <location>
        <begin position="58"/>
        <end position="75"/>
    </location>
</feature>
<dbReference type="AlphaFoldDB" id="A0A6J4PS37"/>
<dbReference type="EMBL" id="CADCUQ010000670">
    <property type="protein sequence ID" value="CAA9422004.1"/>
    <property type="molecule type" value="Genomic_DNA"/>
</dbReference>
<protein>
    <submittedName>
        <fullName evidence="2">Uncharacterized protein</fullName>
    </submittedName>
</protein>
<feature type="region of interest" description="Disordered" evidence="1">
    <location>
        <begin position="47"/>
        <end position="111"/>
    </location>
</feature>
<feature type="non-terminal residue" evidence="2">
    <location>
        <position position="111"/>
    </location>
</feature>
<accession>A0A6J4PS37</accession>
<feature type="compositionally biased region" description="Basic and acidic residues" evidence="1">
    <location>
        <begin position="100"/>
        <end position="111"/>
    </location>
</feature>
<gene>
    <name evidence="2" type="ORF">AVDCRST_MAG64-2945</name>
</gene>